<gene>
    <name evidence="2" type="ORF">V5799_014511</name>
</gene>
<sequence>MLFTACLQEVFRGLNWELLGIRINEEYLNNLRFADDIALLSHSGGELQSKSMINVLDRQSRIVGLKIDMHKIKIMFNSLATEQKFKIGSEVLEVVKEYVYLGQVVSADPYNEREVTRRIRMG</sequence>
<dbReference type="PANTHER" id="PTHR47027:SF20">
    <property type="entry name" value="REVERSE TRANSCRIPTASE-LIKE PROTEIN WITH RNA-DIRECTED DNA POLYMERASE DOMAIN"/>
    <property type="match status" value="1"/>
</dbReference>
<dbReference type="InterPro" id="IPR000477">
    <property type="entry name" value="RT_dom"/>
</dbReference>
<evidence type="ECO:0000259" key="1">
    <source>
        <dbReference type="PROSITE" id="PS50878"/>
    </source>
</evidence>
<dbReference type="EMBL" id="JARKHS020023197">
    <property type="protein sequence ID" value="KAK8769019.1"/>
    <property type="molecule type" value="Genomic_DNA"/>
</dbReference>
<proteinExistence type="predicted"/>
<evidence type="ECO:0000313" key="3">
    <source>
        <dbReference type="Proteomes" id="UP001321473"/>
    </source>
</evidence>
<accession>A0AAQ4E2T4</accession>
<protein>
    <recommendedName>
        <fullName evidence="1">Reverse transcriptase domain-containing protein</fullName>
    </recommendedName>
</protein>
<feature type="domain" description="Reverse transcriptase" evidence="1">
    <location>
        <begin position="1"/>
        <end position="105"/>
    </location>
</feature>
<organism evidence="2 3">
    <name type="scientific">Amblyomma americanum</name>
    <name type="common">Lone star tick</name>
    <dbReference type="NCBI Taxonomy" id="6943"/>
    <lineage>
        <taxon>Eukaryota</taxon>
        <taxon>Metazoa</taxon>
        <taxon>Ecdysozoa</taxon>
        <taxon>Arthropoda</taxon>
        <taxon>Chelicerata</taxon>
        <taxon>Arachnida</taxon>
        <taxon>Acari</taxon>
        <taxon>Parasitiformes</taxon>
        <taxon>Ixodida</taxon>
        <taxon>Ixodoidea</taxon>
        <taxon>Ixodidae</taxon>
        <taxon>Amblyomminae</taxon>
        <taxon>Amblyomma</taxon>
    </lineage>
</organism>
<name>A0AAQ4E2T4_AMBAM</name>
<comment type="caution">
    <text evidence="2">The sequence shown here is derived from an EMBL/GenBank/DDBJ whole genome shotgun (WGS) entry which is preliminary data.</text>
</comment>
<keyword evidence="3" id="KW-1185">Reference proteome</keyword>
<dbReference type="PANTHER" id="PTHR47027">
    <property type="entry name" value="REVERSE TRANSCRIPTASE DOMAIN-CONTAINING PROTEIN"/>
    <property type="match status" value="1"/>
</dbReference>
<dbReference type="PROSITE" id="PS50878">
    <property type="entry name" value="RT_POL"/>
    <property type="match status" value="1"/>
</dbReference>
<evidence type="ECO:0000313" key="2">
    <source>
        <dbReference type="EMBL" id="KAK8769019.1"/>
    </source>
</evidence>
<reference evidence="2 3" key="1">
    <citation type="journal article" date="2023" name="Arcadia Sci">
        <title>De novo assembly of a long-read Amblyomma americanum tick genome.</title>
        <authorList>
            <person name="Chou S."/>
            <person name="Poskanzer K.E."/>
            <person name="Rollins M."/>
            <person name="Thuy-Boun P.S."/>
        </authorList>
    </citation>
    <scope>NUCLEOTIDE SEQUENCE [LARGE SCALE GENOMIC DNA]</scope>
    <source>
        <strain evidence="2">F_SG_1</strain>
        <tissue evidence="2">Salivary glands</tissue>
    </source>
</reference>
<dbReference type="Proteomes" id="UP001321473">
    <property type="component" value="Unassembled WGS sequence"/>
</dbReference>
<dbReference type="AlphaFoldDB" id="A0AAQ4E2T4"/>